<evidence type="ECO:0000313" key="2">
    <source>
        <dbReference type="EMBL" id="EHO83657.1"/>
    </source>
</evidence>
<keyword evidence="3" id="KW-1185">Reference proteome</keyword>
<sequence length="135" mass="15771">MKKNYDHDLELEKAEEELRKVNGELEEKIGDEIEVEKEEFNENEENLAENQVKLTSGEVITFDFESLTGNKIIKIKENYQKRRGKKASAIEELDDLYYLMVAEATSGRAYTDFLAMKYKDFNAVKNCVRTFLQLD</sequence>
<dbReference type="EMBL" id="AGWJ02000002">
    <property type="protein sequence ID" value="EHO83657.1"/>
    <property type="molecule type" value="Genomic_DNA"/>
</dbReference>
<organism evidence="2 3">
    <name type="scientific">Fusobacterium ulcerans 12-1B</name>
    <dbReference type="NCBI Taxonomy" id="457404"/>
    <lineage>
        <taxon>Bacteria</taxon>
        <taxon>Fusobacteriati</taxon>
        <taxon>Fusobacteriota</taxon>
        <taxon>Fusobacteriia</taxon>
        <taxon>Fusobacteriales</taxon>
        <taxon>Fusobacteriaceae</taxon>
        <taxon>Fusobacterium</taxon>
    </lineage>
</organism>
<accession>H1PQI2</accession>
<keyword evidence="1" id="KW-0175">Coiled coil</keyword>
<dbReference type="Proteomes" id="UP000003233">
    <property type="component" value="Unassembled WGS sequence"/>
</dbReference>
<comment type="caution">
    <text evidence="2">The sequence shown here is derived from an EMBL/GenBank/DDBJ whole genome shotgun (WGS) entry which is preliminary data.</text>
</comment>
<dbReference type="RefSeq" id="WP_008696050.1">
    <property type="nucleotide sequence ID" value="NZ_KE161007.1"/>
</dbReference>
<evidence type="ECO:0000256" key="1">
    <source>
        <dbReference type="SAM" id="Coils"/>
    </source>
</evidence>
<dbReference type="HOGENOM" id="CLU_1967351_0_0_0"/>
<proteinExistence type="predicted"/>
<dbReference type="PATRIC" id="fig|457404.5.peg.588"/>
<reference evidence="2 3" key="1">
    <citation type="submission" date="2012-07" db="EMBL/GenBank/DDBJ databases">
        <title>The Genome Sequence of Fusobacterium ulcerans 12_1B.</title>
        <authorList>
            <consortium name="The Broad Institute Genome Sequencing Platform"/>
            <person name="Earl A."/>
            <person name="Ward D."/>
            <person name="Feldgarden M."/>
            <person name="Gevers D."/>
            <person name="Strauss J."/>
            <person name="Ambrose C.E."/>
            <person name="Allen-Vercoe E."/>
            <person name="Walker B."/>
            <person name="Young S.K."/>
            <person name="Zeng Q."/>
            <person name="Gargeya S."/>
            <person name="Fitzgerald M."/>
            <person name="Haas B."/>
            <person name="Abouelleil A."/>
            <person name="Alvarado L."/>
            <person name="Arachchi H.M."/>
            <person name="Berlin A.M."/>
            <person name="Chapman S.B."/>
            <person name="Goldberg J."/>
            <person name="Griggs A."/>
            <person name="Gujja S."/>
            <person name="Hansen M."/>
            <person name="Howarth C."/>
            <person name="Imamovic A."/>
            <person name="Larimer J."/>
            <person name="McCowen C."/>
            <person name="Montmayeur A."/>
            <person name="Murphy C."/>
            <person name="Neiman D."/>
            <person name="Pearson M."/>
            <person name="Priest M."/>
            <person name="Roberts A."/>
            <person name="Saif S."/>
            <person name="Shea T."/>
            <person name="Sisk P."/>
            <person name="Sykes S."/>
            <person name="Wortman J."/>
            <person name="Nusbaum C."/>
            <person name="Birren B."/>
        </authorList>
    </citation>
    <scope>NUCLEOTIDE SEQUENCE [LARGE SCALE GENOMIC DNA]</scope>
    <source>
        <strain evidence="2 3">12_1B</strain>
    </source>
</reference>
<dbReference type="AlphaFoldDB" id="H1PQI2"/>
<name>H1PQI2_9FUSO</name>
<gene>
    <name evidence="2" type="ORF">HMPREF0402_00675</name>
</gene>
<protein>
    <submittedName>
        <fullName evidence="2">Uncharacterized protein</fullName>
    </submittedName>
</protein>
<dbReference type="BioCyc" id="FSP457404-HMP:GTSQ-677-MONOMER"/>
<feature type="coiled-coil region" evidence="1">
    <location>
        <begin position="4"/>
        <end position="53"/>
    </location>
</feature>
<evidence type="ECO:0000313" key="3">
    <source>
        <dbReference type="Proteomes" id="UP000003233"/>
    </source>
</evidence>